<dbReference type="SMART" id="SM00382">
    <property type="entry name" value="AAA"/>
    <property type="match status" value="1"/>
</dbReference>
<comment type="subcellular location">
    <subcellularLocation>
        <location evidence="1">Cell membrane</location>
        <topology evidence="1">Multi-pass membrane protein</topology>
    </subcellularLocation>
</comment>
<keyword evidence="2 7" id="KW-0812">Transmembrane</keyword>
<dbReference type="InterPro" id="IPR014223">
    <property type="entry name" value="ABC_CydC/D"/>
</dbReference>
<dbReference type="PROSITE" id="PS50929">
    <property type="entry name" value="ABC_TM1F"/>
    <property type="match status" value="1"/>
</dbReference>
<dbReference type="InterPro" id="IPR017871">
    <property type="entry name" value="ABC_transporter-like_CS"/>
</dbReference>
<dbReference type="CDD" id="cd03247">
    <property type="entry name" value="ABCC_cytochrome_bd"/>
    <property type="match status" value="1"/>
</dbReference>
<dbReference type="PANTHER" id="PTHR24221:SF653">
    <property type="entry name" value="TRANSPORT ATP-BINDING PROTEIN CYDC"/>
    <property type="match status" value="1"/>
</dbReference>
<evidence type="ECO:0000256" key="4">
    <source>
        <dbReference type="ARBA" id="ARBA00022840"/>
    </source>
</evidence>
<dbReference type="Pfam" id="PF00664">
    <property type="entry name" value="ABC_membrane"/>
    <property type="match status" value="1"/>
</dbReference>
<dbReference type="InterPro" id="IPR027417">
    <property type="entry name" value="P-loop_NTPase"/>
</dbReference>
<evidence type="ECO:0000256" key="5">
    <source>
        <dbReference type="ARBA" id="ARBA00022989"/>
    </source>
</evidence>
<name>A0ABT1YD10_9BACL</name>
<keyword evidence="11" id="KW-1185">Reference proteome</keyword>
<accession>A0ABT1YD10</accession>
<evidence type="ECO:0000256" key="3">
    <source>
        <dbReference type="ARBA" id="ARBA00022741"/>
    </source>
</evidence>
<dbReference type="Gene3D" id="3.40.50.300">
    <property type="entry name" value="P-loop containing nucleotide triphosphate hydrolases"/>
    <property type="match status" value="1"/>
</dbReference>
<dbReference type="PROSITE" id="PS50893">
    <property type="entry name" value="ABC_TRANSPORTER_2"/>
    <property type="match status" value="1"/>
</dbReference>
<dbReference type="SUPFAM" id="SSF90123">
    <property type="entry name" value="ABC transporter transmembrane region"/>
    <property type="match status" value="1"/>
</dbReference>
<dbReference type="PROSITE" id="PS00211">
    <property type="entry name" value="ABC_TRANSPORTER_1"/>
    <property type="match status" value="1"/>
</dbReference>
<evidence type="ECO:0000313" key="10">
    <source>
        <dbReference type="EMBL" id="MCR8630650.1"/>
    </source>
</evidence>
<evidence type="ECO:0000259" key="8">
    <source>
        <dbReference type="PROSITE" id="PS50893"/>
    </source>
</evidence>
<dbReference type="EMBL" id="JANQBD010000003">
    <property type="protein sequence ID" value="MCR8630650.1"/>
    <property type="molecule type" value="Genomic_DNA"/>
</dbReference>
<reference evidence="10 11" key="1">
    <citation type="submission" date="2022-08" db="EMBL/GenBank/DDBJ databases">
        <title>Paenibacillus endoradicis sp. nov., Paenibacillus radicibacter sp. nov and Paenibacillus pararadicis sp. nov., three cold-adapted plant growth-promoting bacteria isolated from root of Larix gmelinii in Great Khingan.</title>
        <authorList>
            <person name="Xue H."/>
        </authorList>
    </citation>
    <scope>NUCLEOTIDE SEQUENCE [LARGE SCALE GENOMIC DNA]</scope>
    <source>
        <strain evidence="10 11">N5-1-1-5</strain>
    </source>
</reference>
<dbReference type="NCBIfam" id="TIGR02868">
    <property type="entry name" value="CydC"/>
    <property type="match status" value="1"/>
</dbReference>
<proteinExistence type="predicted"/>
<evidence type="ECO:0000259" key="9">
    <source>
        <dbReference type="PROSITE" id="PS50929"/>
    </source>
</evidence>
<keyword evidence="6 7" id="KW-0472">Membrane</keyword>
<dbReference type="PANTHER" id="PTHR24221">
    <property type="entry name" value="ATP-BINDING CASSETTE SUB-FAMILY B"/>
    <property type="match status" value="1"/>
</dbReference>
<evidence type="ECO:0000256" key="1">
    <source>
        <dbReference type="ARBA" id="ARBA00004651"/>
    </source>
</evidence>
<dbReference type="InterPro" id="IPR011527">
    <property type="entry name" value="ABC1_TM_dom"/>
</dbReference>
<dbReference type="Proteomes" id="UP001300012">
    <property type="component" value="Unassembled WGS sequence"/>
</dbReference>
<dbReference type="SUPFAM" id="SSF52540">
    <property type="entry name" value="P-loop containing nucleoside triphosphate hydrolases"/>
    <property type="match status" value="1"/>
</dbReference>
<organism evidence="10 11">
    <name type="scientific">Paenibacillus radicis</name>
    <name type="common">ex Xue et al. 2023</name>
    <dbReference type="NCBI Taxonomy" id="2972489"/>
    <lineage>
        <taxon>Bacteria</taxon>
        <taxon>Bacillati</taxon>
        <taxon>Bacillota</taxon>
        <taxon>Bacilli</taxon>
        <taxon>Bacillales</taxon>
        <taxon>Paenibacillaceae</taxon>
        <taxon>Paenibacillus</taxon>
    </lineage>
</organism>
<feature type="transmembrane region" description="Helical" evidence="7">
    <location>
        <begin position="275"/>
        <end position="297"/>
    </location>
</feature>
<evidence type="ECO:0000256" key="6">
    <source>
        <dbReference type="ARBA" id="ARBA00023136"/>
    </source>
</evidence>
<dbReference type="InterPro" id="IPR039421">
    <property type="entry name" value="Type_1_exporter"/>
</dbReference>
<comment type="caution">
    <text evidence="10">The sequence shown here is derived from an EMBL/GenBank/DDBJ whole genome shotgun (WGS) entry which is preliminary data.</text>
</comment>
<feature type="domain" description="ABC transmembrane type-1" evidence="9">
    <location>
        <begin position="18"/>
        <end position="302"/>
    </location>
</feature>
<dbReference type="Gene3D" id="1.20.1560.10">
    <property type="entry name" value="ABC transporter type 1, transmembrane domain"/>
    <property type="match status" value="1"/>
</dbReference>
<sequence>MKERWLLPYLRSYLGSFLIIIGLGVVTLAASAALTFTSGYLISKAALRPENILMVYVPIVAVRTFGISKAVLHYVERLAGHSAVLRILSLMRVRLFRILEPHALNFFSKFRTGDLLGILADDIEQLQHLYLRTLFPSAAALILYGAIIAALGTMDVSFALLIAIYLGLIVFILPGVSLLIMRQRQNKIQHFRGLLYHKLTDAILGMADWTGSGRQLDFVKSYEADQQIIEENEQAIKRWERWRAFIGQCIAGLTLLSVLFWAYSQVKGQLVPVTWLAALVLVVFPVTDIFLSVLSAADKLPQYKRSLSRLQAIDRLRAPSSEEDHGAAPLDDPSQVNLESIHIQLNNVFFKYDQTDSWVVKNLSLDIPQGKKIAIIGRSGAGKSTLFKLLCGALLPSKGSLTINGQEINSLHQLLGRHIAVLNQKPYLFDTTVANNIRLSNKSTDEHELQEAIAQARLTRLLQELPLGEQTMMHEAGSRFSGGERQRVALARILLQQCPVVLLDEPTLGLDPVTERKLLSTVFQTLEGKSLIWVTHHLVGIERMDEIIFIDDGEVVMRGTHQQLYEQSSRYRKLYALDKPFLENLKLSRSSSQAKAEPAFIDPHNQIHTLK</sequence>
<gene>
    <name evidence="10" type="primary">cydC</name>
    <name evidence="10" type="ORF">NV381_05480</name>
</gene>
<keyword evidence="5 7" id="KW-1133">Transmembrane helix</keyword>
<keyword evidence="3" id="KW-0547">Nucleotide-binding</keyword>
<feature type="transmembrane region" description="Helical" evidence="7">
    <location>
        <begin position="12"/>
        <end position="33"/>
    </location>
</feature>
<evidence type="ECO:0000256" key="2">
    <source>
        <dbReference type="ARBA" id="ARBA00022692"/>
    </source>
</evidence>
<feature type="transmembrane region" description="Helical" evidence="7">
    <location>
        <begin position="129"/>
        <end position="152"/>
    </location>
</feature>
<feature type="transmembrane region" description="Helical" evidence="7">
    <location>
        <begin position="158"/>
        <end position="181"/>
    </location>
</feature>
<dbReference type="RefSeq" id="WP_258212265.1">
    <property type="nucleotide sequence ID" value="NZ_JANQBD010000003.1"/>
</dbReference>
<feature type="transmembrane region" description="Helical" evidence="7">
    <location>
        <begin position="53"/>
        <end position="72"/>
    </location>
</feature>
<evidence type="ECO:0000256" key="7">
    <source>
        <dbReference type="SAM" id="Phobius"/>
    </source>
</evidence>
<dbReference type="InterPro" id="IPR003593">
    <property type="entry name" value="AAA+_ATPase"/>
</dbReference>
<feature type="transmembrane region" description="Helical" evidence="7">
    <location>
        <begin position="244"/>
        <end position="263"/>
    </location>
</feature>
<evidence type="ECO:0000313" key="11">
    <source>
        <dbReference type="Proteomes" id="UP001300012"/>
    </source>
</evidence>
<keyword evidence="4" id="KW-0067">ATP-binding</keyword>
<dbReference type="InterPro" id="IPR036640">
    <property type="entry name" value="ABC1_TM_sf"/>
</dbReference>
<protein>
    <submittedName>
        <fullName evidence="10">Thiol reductant ABC exporter subunit CydC</fullName>
    </submittedName>
</protein>
<dbReference type="Pfam" id="PF00005">
    <property type="entry name" value="ABC_tran"/>
    <property type="match status" value="1"/>
</dbReference>
<feature type="domain" description="ABC transporter" evidence="8">
    <location>
        <begin position="343"/>
        <end position="577"/>
    </location>
</feature>
<dbReference type="InterPro" id="IPR003439">
    <property type="entry name" value="ABC_transporter-like_ATP-bd"/>
</dbReference>